<dbReference type="GO" id="GO:0000160">
    <property type="term" value="P:phosphorelay signal transduction system"/>
    <property type="evidence" value="ECO:0007669"/>
    <property type="project" value="UniProtKB-KW"/>
</dbReference>
<dbReference type="SMART" id="SM00448">
    <property type="entry name" value="REC"/>
    <property type="match status" value="1"/>
</dbReference>
<evidence type="ECO:0000256" key="3">
    <source>
        <dbReference type="PROSITE-ProRule" id="PRU00169"/>
    </source>
</evidence>
<reference evidence="5 6" key="1">
    <citation type="journal article" date="2018" name="ISME J.">
        <title>Endosymbiont genomes yield clues of tubeworm success.</title>
        <authorList>
            <person name="Li Y."/>
            <person name="Liles M.R."/>
            <person name="Halanych K.M."/>
        </authorList>
    </citation>
    <scope>NUCLEOTIDE SEQUENCE [LARGE SCALE GENOMIC DNA]</scope>
    <source>
        <strain evidence="5">A1422</strain>
    </source>
</reference>
<dbReference type="Proteomes" id="UP000255508">
    <property type="component" value="Unassembled WGS sequence"/>
</dbReference>
<dbReference type="PANTHER" id="PTHR45339:SF1">
    <property type="entry name" value="HYBRID SIGNAL TRANSDUCTION HISTIDINE KINASE J"/>
    <property type="match status" value="1"/>
</dbReference>
<proteinExistence type="predicted"/>
<evidence type="ECO:0000313" key="6">
    <source>
        <dbReference type="Proteomes" id="UP000255508"/>
    </source>
</evidence>
<gene>
    <name evidence="5" type="ORF">DIZ79_15350</name>
</gene>
<feature type="domain" description="Response regulatory" evidence="4">
    <location>
        <begin position="16"/>
        <end position="132"/>
    </location>
</feature>
<keyword evidence="2" id="KW-0902">Two-component regulatory system</keyword>
<dbReference type="InterPro" id="IPR001789">
    <property type="entry name" value="Sig_transdc_resp-reg_receiver"/>
</dbReference>
<evidence type="ECO:0000256" key="1">
    <source>
        <dbReference type="ARBA" id="ARBA00022553"/>
    </source>
</evidence>
<dbReference type="PANTHER" id="PTHR45339">
    <property type="entry name" value="HYBRID SIGNAL TRANSDUCTION HISTIDINE KINASE J"/>
    <property type="match status" value="1"/>
</dbReference>
<feature type="modified residue" description="4-aspartylphosphate" evidence="3">
    <location>
        <position position="65"/>
    </location>
</feature>
<dbReference type="PROSITE" id="PS50110">
    <property type="entry name" value="RESPONSE_REGULATORY"/>
    <property type="match status" value="1"/>
</dbReference>
<evidence type="ECO:0000256" key="2">
    <source>
        <dbReference type="ARBA" id="ARBA00023012"/>
    </source>
</evidence>
<dbReference type="Gene3D" id="3.40.50.2300">
    <property type="match status" value="1"/>
</dbReference>
<dbReference type="AlphaFoldDB" id="A0A370DQX4"/>
<keyword evidence="1 3" id="KW-0597">Phosphoprotein</keyword>
<sequence length="137" mass="15326">MSATQTKLRTSKTIGRALIADDELSNRVILKALLKKLGYEVCMAENGAEAVELFERESIDMVFMDIMMPVMDGYIATERIKESAGEKFIPVIFLTAMTNESALARCIEVGGEWHLLKLLGMSIFPNFLPRCMPGFDE</sequence>
<comment type="caution">
    <text evidence="5">The sequence shown here is derived from an EMBL/GenBank/DDBJ whole genome shotgun (WGS) entry which is preliminary data.</text>
</comment>
<dbReference type="EMBL" id="QFXD01000269">
    <property type="protein sequence ID" value="RDH87364.1"/>
    <property type="molecule type" value="Genomic_DNA"/>
</dbReference>
<evidence type="ECO:0000313" key="5">
    <source>
        <dbReference type="EMBL" id="RDH87364.1"/>
    </source>
</evidence>
<organism evidence="5 6">
    <name type="scientific">endosymbiont of Lamellibrachia luymesi</name>
    <dbReference type="NCBI Taxonomy" id="2200907"/>
    <lineage>
        <taxon>Bacteria</taxon>
        <taxon>Pseudomonadati</taxon>
        <taxon>Pseudomonadota</taxon>
        <taxon>Gammaproteobacteria</taxon>
        <taxon>sulfur-oxidizing symbionts</taxon>
    </lineage>
</organism>
<name>A0A370DQX4_9GAMM</name>
<dbReference type="InterPro" id="IPR011006">
    <property type="entry name" value="CheY-like_superfamily"/>
</dbReference>
<protein>
    <recommendedName>
        <fullName evidence="4">Response regulatory domain-containing protein</fullName>
    </recommendedName>
</protein>
<dbReference type="SUPFAM" id="SSF52172">
    <property type="entry name" value="CheY-like"/>
    <property type="match status" value="1"/>
</dbReference>
<evidence type="ECO:0000259" key="4">
    <source>
        <dbReference type="PROSITE" id="PS50110"/>
    </source>
</evidence>
<accession>A0A370DQX4</accession>
<dbReference type="Pfam" id="PF00072">
    <property type="entry name" value="Response_reg"/>
    <property type="match status" value="1"/>
</dbReference>